<proteinExistence type="predicted"/>
<reference evidence="2" key="1">
    <citation type="submission" date="2024-04" db="EMBL/GenBank/DDBJ databases">
        <authorList>
            <consortium name="Molecular Ecology Group"/>
        </authorList>
    </citation>
    <scope>NUCLEOTIDE SEQUENCE</scope>
</reference>
<evidence type="ECO:0000313" key="2">
    <source>
        <dbReference type="EMBL" id="CAL1686284.1"/>
    </source>
</evidence>
<accession>A0AAV2P3S0</accession>
<sequence>MAYGQILRSDLQDLLDKYKEIRDKFSALYAFSTTQQTSLECEREQSRMMRNRLKNMLHLLMKREGQHKVSLDSLEKENKQLYSILAATQRECERDKLLNKNKVSKLQGEIEFLRVQVVQLEDKHRQQLMSQDKRHEDEILKYKRRLESADAKLLLKQNVASEKFQGTKNGNHPAFINDENMKRKKSRVGKLPGLEIVKVVQEEIKRTKRRKLFQKDEETVVDII</sequence>
<evidence type="ECO:0000256" key="1">
    <source>
        <dbReference type="SAM" id="Coils"/>
    </source>
</evidence>
<feature type="coiled-coil region" evidence="1">
    <location>
        <begin position="71"/>
        <end position="152"/>
    </location>
</feature>
<name>A0AAV2P3S0_9HYME</name>
<protein>
    <submittedName>
        <fullName evidence="2">Uncharacterized protein</fullName>
    </submittedName>
</protein>
<organism evidence="2 3">
    <name type="scientific">Lasius platythorax</name>
    <dbReference type="NCBI Taxonomy" id="488582"/>
    <lineage>
        <taxon>Eukaryota</taxon>
        <taxon>Metazoa</taxon>
        <taxon>Ecdysozoa</taxon>
        <taxon>Arthropoda</taxon>
        <taxon>Hexapoda</taxon>
        <taxon>Insecta</taxon>
        <taxon>Pterygota</taxon>
        <taxon>Neoptera</taxon>
        <taxon>Endopterygota</taxon>
        <taxon>Hymenoptera</taxon>
        <taxon>Apocrita</taxon>
        <taxon>Aculeata</taxon>
        <taxon>Formicoidea</taxon>
        <taxon>Formicidae</taxon>
        <taxon>Formicinae</taxon>
        <taxon>Lasius</taxon>
        <taxon>Lasius</taxon>
    </lineage>
</organism>
<dbReference type="AlphaFoldDB" id="A0AAV2P3S0"/>
<dbReference type="Proteomes" id="UP001497644">
    <property type="component" value="Chromosome 6"/>
</dbReference>
<evidence type="ECO:0000313" key="3">
    <source>
        <dbReference type="Proteomes" id="UP001497644"/>
    </source>
</evidence>
<keyword evidence="1" id="KW-0175">Coiled coil</keyword>
<dbReference type="EMBL" id="OZ034829">
    <property type="protein sequence ID" value="CAL1686284.1"/>
    <property type="molecule type" value="Genomic_DNA"/>
</dbReference>
<gene>
    <name evidence="2" type="ORF">LPLAT_LOCUS11621</name>
</gene>
<keyword evidence="3" id="KW-1185">Reference proteome</keyword>